<dbReference type="Pfam" id="PF13923">
    <property type="entry name" value="zf-C3HC4_2"/>
    <property type="match status" value="1"/>
</dbReference>
<dbReference type="FunFam" id="3.30.40.10:FF:000489">
    <property type="entry name" value="E3 ubiquitin-protein ligase PRT1"/>
    <property type="match status" value="1"/>
</dbReference>
<dbReference type="PROSITE" id="PS50135">
    <property type="entry name" value="ZF_ZZ_2"/>
    <property type="match status" value="1"/>
</dbReference>
<accession>A0ABD1XYA7</accession>
<feature type="domain" description="ZZ-type" evidence="7">
    <location>
        <begin position="308"/>
        <end position="372"/>
    </location>
</feature>
<dbReference type="Gene3D" id="3.30.40.10">
    <property type="entry name" value="Zinc/RING finger domain, C3HC4 (zinc finger)"/>
    <property type="match status" value="2"/>
</dbReference>
<evidence type="ECO:0000313" key="9">
    <source>
        <dbReference type="Proteomes" id="UP001605036"/>
    </source>
</evidence>
<dbReference type="SUPFAM" id="SSF57850">
    <property type="entry name" value="RING/U-box"/>
    <property type="match status" value="3"/>
</dbReference>
<dbReference type="AlphaFoldDB" id="A0ABD1XYA7"/>
<dbReference type="InterPro" id="IPR013083">
    <property type="entry name" value="Znf_RING/FYVE/PHD"/>
</dbReference>
<feature type="domain" description="RING-type" evidence="6">
    <location>
        <begin position="206"/>
        <end position="247"/>
    </location>
</feature>
<dbReference type="PROSITE" id="PS50089">
    <property type="entry name" value="ZF_RING_2"/>
    <property type="match status" value="2"/>
</dbReference>
<evidence type="ECO:0000256" key="5">
    <source>
        <dbReference type="SAM" id="MobiDB-lite"/>
    </source>
</evidence>
<evidence type="ECO:0000313" key="8">
    <source>
        <dbReference type="EMBL" id="KAL2612901.1"/>
    </source>
</evidence>
<comment type="caution">
    <text evidence="8">The sequence shown here is derived from an EMBL/GenBank/DDBJ whole genome shotgun (WGS) entry which is preliminary data.</text>
</comment>
<proteinExistence type="predicted"/>
<dbReference type="Gene3D" id="3.30.60.90">
    <property type="match status" value="1"/>
</dbReference>
<dbReference type="Proteomes" id="UP001605036">
    <property type="component" value="Unassembled WGS sequence"/>
</dbReference>
<evidence type="ECO:0000259" key="6">
    <source>
        <dbReference type="PROSITE" id="PS50089"/>
    </source>
</evidence>
<feature type="compositionally biased region" description="Low complexity" evidence="5">
    <location>
        <begin position="158"/>
        <end position="170"/>
    </location>
</feature>
<dbReference type="InterPro" id="IPR017907">
    <property type="entry name" value="Znf_RING_CS"/>
</dbReference>
<dbReference type="InterPro" id="IPR000433">
    <property type="entry name" value="Znf_ZZ"/>
</dbReference>
<dbReference type="Pfam" id="PF13445">
    <property type="entry name" value="zf-RING_UBOX"/>
    <property type="match status" value="1"/>
</dbReference>
<feature type="domain" description="RING-type" evidence="6">
    <location>
        <begin position="30"/>
        <end position="70"/>
    </location>
</feature>
<evidence type="ECO:0000259" key="7">
    <source>
        <dbReference type="PROSITE" id="PS50135"/>
    </source>
</evidence>
<dbReference type="PANTHER" id="PTHR15898:SF13">
    <property type="entry name" value="BIFUNCTIONAL APOPTOSIS REGULATOR"/>
    <property type="match status" value="1"/>
</dbReference>
<keyword evidence="1" id="KW-0479">Metal-binding</keyword>
<dbReference type="SMART" id="SM00184">
    <property type="entry name" value="RING"/>
    <property type="match status" value="2"/>
</dbReference>
<dbReference type="FunFam" id="3.30.60.90:FF:000014">
    <property type="entry name" value="E3 ubiquitin-protein ligase PRT1"/>
    <property type="match status" value="1"/>
</dbReference>
<evidence type="ECO:0008006" key="10">
    <source>
        <dbReference type="Google" id="ProtNLM"/>
    </source>
</evidence>
<dbReference type="InterPro" id="IPR043145">
    <property type="entry name" value="Znf_ZZ_sf"/>
</dbReference>
<evidence type="ECO:0000256" key="2">
    <source>
        <dbReference type="ARBA" id="ARBA00022771"/>
    </source>
</evidence>
<organism evidence="8 9">
    <name type="scientific">Riccia fluitans</name>
    <dbReference type="NCBI Taxonomy" id="41844"/>
    <lineage>
        <taxon>Eukaryota</taxon>
        <taxon>Viridiplantae</taxon>
        <taxon>Streptophyta</taxon>
        <taxon>Embryophyta</taxon>
        <taxon>Marchantiophyta</taxon>
        <taxon>Marchantiopsida</taxon>
        <taxon>Marchantiidae</taxon>
        <taxon>Marchantiales</taxon>
        <taxon>Ricciaceae</taxon>
        <taxon>Riccia</taxon>
    </lineage>
</organism>
<dbReference type="PROSITE" id="PS00518">
    <property type="entry name" value="ZF_RING_1"/>
    <property type="match status" value="2"/>
</dbReference>
<feature type="region of interest" description="Disordered" evidence="5">
    <location>
        <begin position="156"/>
        <end position="175"/>
    </location>
</feature>
<gene>
    <name evidence="8" type="ORF">R1flu_024593</name>
</gene>
<dbReference type="EMBL" id="JBHFFA010000007">
    <property type="protein sequence ID" value="KAL2612901.1"/>
    <property type="molecule type" value="Genomic_DNA"/>
</dbReference>
<evidence type="ECO:0000256" key="1">
    <source>
        <dbReference type="ARBA" id="ARBA00022723"/>
    </source>
</evidence>
<protein>
    <recommendedName>
        <fullName evidence="10">E3 ubiquitin-protein ligase PRT1</fullName>
    </recommendedName>
</protein>
<dbReference type="PANTHER" id="PTHR15898">
    <property type="entry name" value="BIFUNCTIONAL APOPTOSIS REGULATOR"/>
    <property type="match status" value="1"/>
</dbReference>
<sequence>MEKTDENQDGAARVLMKNDFSQDVTDLFNCQVCLELVHKPVVNACGHMFCFLCVHFAMNHEGESNCPLCRSPYMHLPRICEQLHFFLLRAFPDAYRSRCKEAYAQELRANLFSPQFDDGLELCVNDATVGESSPSVLESGKQSASEAVESLCGKTGLHSGSHQGTSSSSSREQEHGCEMESRLADCKDEDEVSISSDCVAASGLLCSACKDLLCRPVVLNCGHVFCEECVINRDGAGDSALKCLTCSSVHPGQFPSVFLELHNYLNDTFTSEYARRQREMAEREINSSGPKKNVQPSSVEKFTSRIVYTGVGCDGCGIYPMIGRRFRCRDCGKWPGYDLCFSCYESQTTLVGRFNQKHTREHRMEEVFFASEDDDLMAEYIEAADDLPVIDWRIAESNDLRSPRL</sequence>
<evidence type="ECO:0000256" key="3">
    <source>
        <dbReference type="ARBA" id="ARBA00022833"/>
    </source>
</evidence>
<reference evidence="8 9" key="1">
    <citation type="submission" date="2024-09" db="EMBL/GenBank/DDBJ databases">
        <title>Chromosome-scale assembly of Riccia fluitans.</title>
        <authorList>
            <person name="Paukszto L."/>
            <person name="Sawicki J."/>
            <person name="Karawczyk K."/>
            <person name="Piernik-Szablinska J."/>
            <person name="Szczecinska M."/>
            <person name="Mazdziarz M."/>
        </authorList>
    </citation>
    <scope>NUCLEOTIDE SEQUENCE [LARGE SCALE GENOMIC DNA]</scope>
    <source>
        <strain evidence="8">Rf_01</strain>
        <tissue evidence="8">Aerial parts of the thallus</tissue>
    </source>
</reference>
<dbReference type="InterPro" id="IPR001841">
    <property type="entry name" value="Znf_RING"/>
</dbReference>
<dbReference type="Pfam" id="PF00569">
    <property type="entry name" value="ZZ"/>
    <property type="match status" value="1"/>
</dbReference>
<evidence type="ECO:0000256" key="4">
    <source>
        <dbReference type="PROSITE-ProRule" id="PRU00228"/>
    </source>
</evidence>
<dbReference type="InterPro" id="IPR027370">
    <property type="entry name" value="Znf-RING_euk"/>
</dbReference>
<keyword evidence="2 4" id="KW-0863">Zinc-finger</keyword>
<dbReference type="GO" id="GO:0008270">
    <property type="term" value="F:zinc ion binding"/>
    <property type="evidence" value="ECO:0007669"/>
    <property type="project" value="UniProtKB-KW"/>
</dbReference>
<keyword evidence="9" id="KW-1185">Reference proteome</keyword>
<keyword evidence="3" id="KW-0862">Zinc</keyword>
<name>A0ABD1XYA7_9MARC</name>